<dbReference type="AlphaFoldDB" id="A0A450UEC3"/>
<evidence type="ECO:0000259" key="2">
    <source>
        <dbReference type="Pfam" id="PF04865"/>
    </source>
</evidence>
<protein>
    <submittedName>
        <fullName evidence="5">Uncharacterized phage protein gp47/JayE</fullName>
    </submittedName>
</protein>
<dbReference type="InterPro" id="IPR058530">
    <property type="entry name" value="Baseplate_J-like_C"/>
</dbReference>
<dbReference type="Pfam" id="PF04865">
    <property type="entry name" value="Baseplate_J"/>
    <property type="match status" value="1"/>
</dbReference>
<dbReference type="Pfam" id="PF26078">
    <property type="entry name" value="Baseplate_J_M"/>
    <property type="match status" value="1"/>
</dbReference>
<reference evidence="5" key="1">
    <citation type="submission" date="2019-02" db="EMBL/GenBank/DDBJ databases">
        <authorList>
            <person name="Gruber-Vodicka R. H."/>
            <person name="Seah K. B. B."/>
        </authorList>
    </citation>
    <scope>NUCLEOTIDE SEQUENCE</scope>
    <source>
        <strain evidence="5">BECK_M6</strain>
    </source>
</reference>
<evidence type="ECO:0000259" key="4">
    <source>
        <dbReference type="Pfam" id="PF26079"/>
    </source>
</evidence>
<dbReference type="InterPro" id="IPR052399">
    <property type="entry name" value="Phage_Baseplate_Assmbl_Protein"/>
</dbReference>
<dbReference type="InterPro" id="IPR006949">
    <property type="entry name" value="Barrel_Baseplate_J-like"/>
</dbReference>
<name>A0A450UEC3_9GAMM</name>
<dbReference type="PANTHER" id="PTHR37829">
    <property type="entry name" value="PHAGE-LIKE ELEMENT PBSX PROTEIN XKDT"/>
    <property type="match status" value="1"/>
</dbReference>
<accession>A0A450UEC3</accession>
<dbReference type="InterPro" id="IPR058531">
    <property type="entry name" value="Baseplate_J_M"/>
</dbReference>
<dbReference type="PANTHER" id="PTHR37829:SF3">
    <property type="entry name" value="PROTEIN JAYE-RELATED"/>
    <property type="match status" value="1"/>
</dbReference>
<sequence length="348" mass="36790">MTDYERPGYSELLARVSADLQVVPAALRGPLSAALARASHGQHGYLEWIDAQCSPLTCELERLYDWAELYAVDRLMATAASGKVSATGANGTKLLADTLLRGSNGLDYKVSLAVVLGDGSTSVDVRCVKTGTEGNLASGQPLTLIDPVPGCDNTMTVDANGLTGGAGDELVDNWRGRVAEEWQIVVTRGARSGKPDDYRFWAKGAHPSVTTALVQPHVLGKGTVVVRPICNTLQDRKPTQAISNAVSAHLYKMVPATADWSVHDPIKKGITVNIHLMEGYDTQGNRTAIEGAVGAAVLLEASESSVLTVAEINGAIATVTSQYTLNAPTENIQVAAGEVMVLEPIVWS</sequence>
<evidence type="ECO:0000256" key="1">
    <source>
        <dbReference type="ARBA" id="ARBA00038087"/>
    </source>
</evidence>
<feature type="domain" description="Baseplate protein J-like barrel" evidence="2">
    <location>
        <begin position="84"/>
        <end position="159"/>
    </location>
</feature>
<feature type="domain" description="Baseplate J-like central" evidence="3">
    <location>
        <begin position="191"/>
        <end position="262"/>
    </location>
</feature>
<evidence type="ECO:0000313" key="5">
    <source>
        <dbReference type="EMBL" id="VFJ90792.1"/>
    </source>
</evidence>
<organism evidence="5">
    <name type="scientific">Candidatus Kentrum sp. LFY</name>
    <dbReference type="NCBI Taxonomy" id="2126342"/>
    <lineage>
        <taxon>Bacteria</taxon>
        <taxon>Pseudomonadati</taxon>
        <taxon>Pseudomonadota</taxon>
        <taxon>Gammaproteobacteria</taxon>
        <taxon>Candidatus Kentrum</taxon>
    </lineage>
</organism>
<dbReference type="Pfam" id="PF26079">
    <property type="entry name" value="Baseplate_J_C"/>
    <property type="match status" value="1"/>
</dbReference>
<feature type="domain" description="Baseplate J-like C-terminal" evidence="4">
    <location>
        <begin position="270"/>
        <end position="348"/>
    </location>
</feature>
<gene>
    <name evidence="5" type="ORF">BECKLFY1418A_GA0070994_101321</name>
</gene>
<evidence type="ECO:0000259" key="3">
    <source>
        <dbReference type="Pfam" id="PF26078"/>
    </source>
</evidence>
<dbReference type="EMBL" id="CAADFH010000013">
    <property type="protein sequence ID" value="VFJ90792.1"/>
    <property type="molecule type" value="Genomic_DNA"/>
</dbReference>
<comment type="similarity">
    <text evidence="1">Belongs to the Mu gp47/PBSX XkdT family.</text>
</comment>
<proteinExistence type="inferred from homology"/>